<evidence type="ECO:0000256" key="1">
    <source>
        <dbReference type="SAM" id="Phobius"/>
    </source>
</evidence>
<keyword evidence="1" id="KW-1133">Transmembrane helix</keyword>
<accession>A0A7Y4LIR5</accession>
<protein>
    <submittedName>
        <fullName evidence="3">DUF3566 domain-containing protein</fullName>
    </submittedName>
</protein>
<reference evidence="3 4" key="2">
    <citation type="journal article" date="2020" name="Antonie Van Leeuwenhoek">
        <title>Phylogenomic characterisation of a novel corynebacterial species pathogenic to animals.</title>
        <authorList>
            <person name="Moller J."/>
            <person name="Musella L."/>
            <person name="Melnikov V."/>
            <person name="Geissdorfer W."/>
            <person name="Burkovski A."/>
            <person name="Sangal V."/>
        </authorList>
    </citation>
    <scope>NUCLEOTIDE SEQUENCE [LARGE SCALE GENOMIC DNA]</scope>
    <source>
        <strain evidence="3 4">PO100/5</strain>
    </source>
</reference>
<dbReference type="Pfam" id="PF12089">
    <property type="entry name" value="DUF3566"/>
    <property type="match status" value="1"/>
</dbReference>
<feature type="domain" description="DUF3566" evidence="2">
    <location>
        <begin position="5"/>
        <end position="110"/>
    </location>
</feature>
<reference evidence="3 4" key="1">
    <citation type="journal article" date="2014" name="BMC Vet. Res.">
        <title>First report of Corynebacterium pseudotuberculosis from caseous lymphadenitis lesions in Black Alentejano pig (Sus scrofa domesticus).</title>
        <authorList>
            <person name="Oliveira M."/>
            <person name="Barroco C."/>
            <person name="Mottola C."/>
            <person name="Santos R."/>
            <person name="Lemsaddek A."/>
            <person name="Tavares L."/>
            <person name="Semedo-Lemsaddek T."/>
        </authorList>
    </citation>
    <scope>NUCLEOTIDE SEQUENCE [LARGE SCALE GENOMIC DNA]</scope>
    <source>
        <strain evidence="3 4">PO100/5</strain>
    </source>
</reference>
<dbReference type="GeneID" id="75006697"/>
<evidence type="ECO:0000313" key="4">
    <source>
        <dbReference type="Proteomes" id="UP000195652"/>
    </source>
</evidence>
<gene>
    <name evidence="3" type="ORF">CBE74_00050</name>
</gene>
<proteinExistence type="predicted"/>
<keyword evidence="1" id="KW-0472">Membrane</keyword>
<dbReference type="InterPro" id="IPR021949">
    <property type="entry name" value="DUF3566_TM"/>
</dbReference>
<evidence type="ECO:0000259" key="2">
    <source>
        <dbReference type="Pfam" id="PF12089"/>
    </source>
</evidence>
<evidence type="ECO:0000313" key="3">
    <source>
        <dbReference type="EMBL" id="ARU45169.1"/>
    </source>
</evidence>
<dbReference type="Proteomes" id="UP000195652">
    <property type="component" value="Chromosome"/>
</dbReference>
<reference evidence="3 4" key="3">
    <citation type="journal article" date="2020" name="Int. J. Syst. Evol. Microbiol.">
        <title>Corynebacterium silvaticum sp. nov., a unique group of NTTB corynebacteria in wild boar and roe deer.</title>
        <authorList>
            <person name="Dangel A."/>
            <person name="Berger A."/>
            <person name="Rau J."/>
            <person name="Eisenberg T."/>
            <person name="Kampfer P."/>
            <person name="Margos G."/>
            <person name="Contzen M."/>
            <person name="Busse H.J."/>
            <person name="Konrad R."/>
            <person name="Peters M."/>
            <person name="Sting R."/>
            <person name="Sing A."/>
        </authorList>
    </citation>
    <scope>NUCLEOTIDE SEQUENCE [LARGE SCALE GENOMIC DNA]</scope>
    <source>
        <strain evidence="3 4">PO100/5</strain>
    </source>
</reference>
<dbReference type="RefSeq" id="WP_087453060.1">
    <property type="nucleotide sequence ID" value="NZ_CP021417.2"/>
</dbReference>
<dbReference type="KEGG" id="csil:CBE74_00050"/>
<keyword evidence="1" id="KW-0812">Transmembrane</keyword>
<organism evidence="3 4">
    <name type="scientific">Corynebacterium silvaticum</name>
    <dbReference type="NCBI Taxonomy" id="2320431"/>
    <lineage>
        <taxon>Bacteria</taxon>
        <taxon>Bacillati</taxon>
        <taxon>Actinomycetota</taxon>
        <taxon>Actinomycetes</taxon>
        <taxon>Mycobacteriales</taxon>
        <taxon>Corynebacteriaceae</taxon>
        <taxon>Corynebacterium</taxon>
    </lineage>
</organism>
<feature type="transmembrane region" description="Helical" evidence="1">
    <location>
        <begin position="20"/>
        <end position="42"/>
    </location>
</feature>
<name>A0A7Y4LIR5_9CORY</name>
<dbReference type="EMBL" id="CP021417">
    <property type="protein sequence ID" value="ARU45169.1"/>
    <property type="molecule type" value="Genomic_DNA"/>
</dbReference>
<sequence length="114" mass="11876">MATRHVVITRISPVSAFKTALSLSLIGLAAWVICVALLYLGMQSVGVWDNVNEVIGGVGGSQIVTFGLVLSVAALMGAITSIIVTILAPLGAIIYNSIVDLFGGLAITYREEND</sequence>
<dbReference type="AlphaFoldDB" id="A0A7Y4LIR5"/>
<dbReference type="OrthoDB" id="3240216at2"/>
<keyword evidence="4" id="KW-1185">Reference proteome</keyword>
<feature type="transmembrane region" description="Helical" evidence="1">
    <location>
        <begin position="62"/>
        <end position="88"/>
    </location>
</feature>
<reference evidence="3 4" key="4">
    <citation type="journal article" date="2020" name="PLoS ONE">
        <title>Taxonomic classification of strain PO100/5 shows a broader geographic distribution and genetic markers of the recently described Corynebacterium silvaticum.</title>
        <authorList>
            <person name="Viana M.V.C."/>
            <person name="Profeta R."/>
            <person name="da Silva A.L."/>
            <person name="Hurtado R."/>
            <person name="Cerqueira J.C."/>
            <person name="Ribeiro B.F.S."/>
            <person name="Almeida M.O."/>
            <person name="Morais-Rodrigues F."/>
            <person name="Soares S.C."/>
            <person name="Oliveira M."/>
            <person name="Tavares L."/>
            <person name="Figueiredo H."/>
            <person name="Wattam A.R."/>
            <person name="Barh D."/>
            <person name="Ghosh P."/>
            <person name="Silva A."/>
            <person name="Azevedo V."/>
        </authorList>
    </citation>
    <scope>NUCLEOTIDE SEQUENCE [LARGE SCALE GENOMIC DNA]</scope>
    <source>
        <strain evidence="3 4">PO100/5</strain>
    </source>
</reference>